<dbReference type="AlphaFoldDB" id="A0A8X7QXV0"/>
<sequence length="104" mass="11695">MGYGIRYFHVSVASTAMAFVGPQVWPELSLDRLRADGLIAKNISLRDSEDELEMLLGKTFRKAYNTICKQAKLRPLTMSPLLTLRCYTLEMEACLKAGNAETHL</sequence>
<gene>
    <name evidence="1" type="ORF">Bca52824_060621</name>
</gene>
<evidence type="ECO:0000313" key="1">
    <source>
        <dbReference type="EMBL" id="KAG2278066.1"/>
    </source>
</evidence>
<protein>
    <submittedName>
        <fullName evidence="1">Uncharacterized protein</fullName>
    </submittedName>
</protein>
<dbReference type="EMBL" id="JAAMPC010000012">
    <property type="protein sequence ID" value="KAG2278066.1"/>
    <property type="molecule type" value="Genomic_DNA"/>
</dbReference>
<proteinExistence type="predicted"/>
<comment type="caution">
    <text evidence="1">The sequence shown here is derived from an EMBL/GenBank/DDBJ whole genome shotgun (WGS) entry which is preliminary data.</text>
</comment>
<organism evidence="1 2">
    <name type="scientific">Brassica carinata</name>
    <name type="common">Ethiopian mustard</name>
    <name type="synonym">Abyssinian cabbage</name>
    <dbReference type="NCBI Taxonomy" id="52824"/>
    <lineage>
        <taxon>Eukaryota</taxon>
        <taxon>Viridiplantae</taxon>
        <taxon>Streptophyta</taxon>
        <taxon>Embryophyta</taxon>
        <taxon>Tracheophyta</taxon>
        <taxon>Spermatophyta</taxon>
        <taxon>Magnoliopsida</taxon>
        <taxon>eudicotyledons</taxon>
        <taxon>Gunneridae</taxon>
        <taxon>Pentapetalae</taxon>
        <taxon>rosids</taxon>
        <taxon>malvids</taxon>
        <taxon>Brassicales</taxon>
        <taxon>Brassicaceae</taxon>
        <taxon>Brassiceae</taxon>
        <taxon>Brassica</taxon>
    </lineage>
</organism>
<dbReference type="Proteomes" id="UP000886595">
    <property type="component" value="Unassembled WGS sequence"/>
</dbReference>
<keyword evidence="2" id="KW-1185">Reference proteome</keyword>
<name>A0A8X7QXV0_BRACI</name>
<accession>A0A8X7QXV0</accession>
<evidence type="ECO:0000313" key="2">
    <source>
        <dbReference type="Proteomes" id="UP000886595"/>
    </source>
</evidence>
<dbReference type="OrthoDB" id="10405724at2759"/>
<reference evidence="1 2" key="1">
    <citation type="submission" date="2020-02" db="EMBL/GenBank/DDBJ databases">
        <authorList>
            <person name="Ma Q."/>
            <person name="Huang Y."/>
            <person name="Song X."/>
            <person name="Pei D."/>
        </authorList>
    </citation>
    <scope>NUCLEOTIDE SEQUENCE [LARGE SCALE GENOMIC DNA]</scope>
    <source>
        <strain evidence="1">Sxm20200214</strain>
        <tissue evidence="1">Leaf</tissue>
    </source>
</reference>